<evidence type="ECO:0000313" key="3">
    <source>
        <dbReference type="Proteomes" id="UP000019491"/>
    </source>
</evidence>
<sequence length="105" mass="11533">DDPPVDPGEGHRRCLSGDRGIESVLTPIAPHRPPIVSTGLDYLHSHVTLATSPNPNRGTRIAQPTDEVEPRSPVLTTFMHPEQWSAPTTPDVSRRRSVRERSPDG</sequence>
<comment type="caution">
    <text evidence="2">The sequence shown here is derived from an EMBL/GenBank/DDBJ whole genome shotgun (WGS) entry which is preliminary data.</text>
</comment>
<dbReference type="EMBL" id="BAWF01000035">
    <property type="protein sequence ID" value="GAF46858.1"/>
    <property type="molecule type" value="Genomic_DNA"/>
</dbReference>
<gene>
    <name evidence="2" type="ORF">RW1_035_00010</name>
</gene>
<dbReference type="Proteomes" id="UP000019491">
    <property type="component" value="Unassembled WGS sequence"/>
</dbReference>
<feature type="non-terminal residue" evidence="2">
    <location>
        <position position="1"/>
    </location>
</feature>
<feature type="compositionally biased region" description="Polar residues" evidence="1">
    <location>
        <begin position="48"/>
        <end position="57"/>
    </location>
</feature>
<name>X0PUN0_RHOWR</name>
<evidence type="ECO:0000313" key="2">
    <source>
        <dbReference type="EMBL" id="GAF46858.1"/>
    </source>
</evidence>
<accession>X0PUN0</accession>
<proteinExistence type="predicted"/>
<protein>
    <submittedName>
        <fullName evidence="2">Uncharacterized protein</fullName>
    </submittedName>
</protein>
<feature type="region of interest" description="Disordered" evidence="1">
    <location>
        <begin position="48"/>
        <end position="105"/>
    </location>
</feature>
<evidence type="ECO:0000256" key="1">
    <source>
        <dbReference type="SAM" id="MobiDB-lite"/>
    </source>
</evidence>
<keyword evidence="3" id="KW-1185">Reference proteome</keyword>
<reference evidence="2 3" key="1">
    <citation type="submission" date="2014-02" db="EMBL/GenBank/DDBJ databases">
        <title>Whole genome shotgun sequence of Rhodococcus wratislaviensis NBRC 100605.</title>
        <authorList>
            <person name="Hosoyama A."/>
            <person name="Tsuchikane K."/>
            <person name="Yoshida I."/>
            <person name="Ohji S."/>
            <person name="Ichikawa N."/>
            <person name="Yamazoe A."/>
            <person name="Fujita N."/>
        </authorList>
    </citation>
    <scope>NUCLEOTIDE SEQUENCE [LARGE SCALE GENOMIC DNA]</scope>
    <source>
        <strain evidence="2 3">NBRC 100605</strain>
    </source>
</reference>
<organism evidence="2 3">
    <name type="scientific">Rhodococcus wratislaviensis NBRC 100605</name>
    <dbReference type="NCBI Taxonomy" id="1219028"/>
    <lineage>
        <taxon>Bacteria</taxon>
        <taxon>Bacillati</taxon>
        <taxon>Actinomycetota</taxon>
        <taxon>Actinomycetes</taxon>
        <taxon>Mycobacteriales</taxon>
        <taxon>Nocardiaceae</taxon>
        <taxon>Rhodococcus</taxon>
    </lineage>
</organism>
<dbReference type="AlphaFoldDB" id="X0PUN0"/>